<keyword evidence="2" id="KW-1185">Reference proteome</keyword>
<proteinExistence type="predicted"/>
<dbReference type="Proteomes" id="UP000252558">
    <property type="component" value="Unassembled WGS sequence"/>
</dbReference>
<sequence length="409" mass="45805">MSNNLHQAGTKFLRLLARHGDAIMDAYISGSIGDHQVEAKVQDKLVKAGVLYRPEPGADLHLRHAVRSLLEEALKDERNRQIDANAGSAIAAFKTLAQHYTEARHQGDIAAADAHYRDLSEHVYAFSEGLQHSIRVMWSRINNEFGYVSSINAKIRENELAQSQVSELLAGLEMISFEELADIAGDIRELRRLLVANLQQNISQCIQELSVVQGRLLQLLGRFRQIHGRAKLLKGWLLYTEQHPDYEVGNHVSHKQIPALFNEADAAIAAASVDIHNSAHESTLVELVAHIKANRLARFTQAAPQHSDSVILQDNPDYELDEHPIKAAVSEYFVHVIDNFEPGTASLSALDYLQQQQLEYDAESWLYQVIGGYEGLPQEQKAYFELDPETETRAPFANVVIRDVSVGLR</sequence>
<gene>
    <name evidence="1" type="ORF">DU002_11660</name>
</gene>
<comment type="caution">
    <text evidence="1">The sequence shown here is derived from an EMBL/GenBank/DDBJ whole genome shotgun (WGS) entry which is preliminary data.</text>
</comment>
<dbReference type="RefSeq" id="WP_114338561.1">
    <property type="nucleotide sequence ID" value="NZ_QPID01000006.1"/>
</dbReference>
<dbReference type="AlphaFoldDB" id="A0A368NHA9"/>
<evidence type="ECO:0000313" key="1">
    <source>
        <dbReference type="EMBL" id="RCU49566.1"/>
    </source>
</evidence>
<dbReference type="OrthoDB" id="8565078at2"/>
<evidence type="ECO:0000313" key="2">
    <source>
        <dbReference type="Proteomes" id="UP000252558"/>
    </source>
</evidence>
<dbReference type="EMBL" id="QPID01000006">
    <property type="protein sequence ID" value="RCU49566.1"/>
    <property type="molecule type" value="Genomic_DNA"/>
</dbReference>
<protein>
    <submittedName>
        <fullName evidence="1">Phosphoenolpyruvate carboxylase</fullName>
    </submittedName>
</protein>
<accession>A0A368NHA9</accession>
<reference evidence="1 2" key="1">
    <citation type="submission" date="2018-07" db="EMBL/GenBank/DDBJ databases">
        <title>Corallincola holothuriorum sp. nov., a new facultative anaerobe isolated from sea cucumber Apostichopus japonicus.</title>
        <authorList>
            <person name="Xia H."/>
        </authorList>
    </citation>
    <scope>NUCLEOTIDE SEQUENCE [LARGE SCALE GENOMIC DNA]</scope>
    <source>
        <strain evidence="1 2">C4</strain>
    </source>
</reference>
<organism evidence="1 2">
    <name type="scientific">Corallincola holothuriorum</name>
    <dbReference type="NCBI Taxonomy" id="2282215"/>
    <lineage>
        <taxon>Bacteria</taxon>
        <taxon>Pseudomonadati</taxon>
        <taxon>Pseudomonadota</taxon>
        <taxon>Gammaproteobacteria</taxon>
        <taxon>Alteromonadales</taxon>
        <taxon>Psychromonadaceae</taxon>
        <taxon>Corallincola</taxon>
    </lineage>
</organism>
<name>A0A368NHA9_9GAMM</name>
<keyword evidence="1" id="KW-0670">Pyruvate</keyword>